<proteinExistence type="predicted"/>
<dbReference type="AlphaFoldDB" id="A0A376BKS8"/>
<evidence type="ECO:0000313" key="1">
    <source>
        <dbReference type="EMBL" id="SSY70362.1"/>
    </source>
</evidence>
<protein>
    <submittedName>
        <fullName evidence="1">Uncharacterized protein</fullName>
    </submittedName>
</protein>
<keyword evidence="2" id="KW-1185">Reference proteome</keyword>
<name>A0A376BKS8_9NEIS</name>
<accession>A0A376BKS8</accession>
<dbReference type="Proteomes" id="UP000254209">
    <property type="component" value="Unassembled WGS sequence"/>
</dbReference>
<organism evidence="1 2">
    <name type="scientific">Alysiella crassa</name>
    <dbReference type="NCBI Taxonomy" id="153491"/>
    <lineage>
        <taxon>Bacteria</taxon>
        <taxon>Pseudomonadati</taxon>
        <taxon>Pseudomonadota</taxon>
        <taxon>Betaproteobacteria</taxon>
        <taxon>Neisseriales</taxon>
        <taxon>Neisseriaceae</taxon>
        <taxon>Alysiella</taxon>
    </lineage>
</organism>
<evidence type="ECO:0000313" key="2">
    <source>
        <dbReference type="Proteomes" id="UP000254209"/>
    </source>
</evidence>
<reference evidence="1 2" key="1">
    <citation type="submission" date="2018-06" db="EMBL/GenBank/DDBJ databases">
        <authorList>
            <consortium name="Pathogen Informatics"/>
            <person name="Doyle S."/>
        </authorList>
    </citation>
    <scope>NUCLEOTIDE SEQUENCE [LARGE SCALE GENOMIC DNA]</scope>
    <source>
        <strain evidence="1 2">NCTC10283</strain>
    </source>
</reference>
<gene>
    <name evidence="1" type="ORF">NCTC10283_00449</name>
</gene>
<dbReference type="EMBL" id="UFSO01000002">
    <property type="protein sequence ID" value="SSY70362.1"/>
    <property type="molecule type" value="Genomic_DNA"/>
</dbReference>
<sequence>MQGICVAENRKLSEAELVSRAMVGHFEQIANATRPTDAYKAGEPLCSDEESCDVTKYPALTMSERLTQEASKAIFNYDIRFVSNVYVPNAYKNKEFDFRSNFFMPFTGFSYYFPKDCCHVISGEAFNQLPEDIRMGLITDEWRKRGWGSYVLSQNSMSWNSWGWGLQKKYIALDTCDKVLIDRDIKNEDIPILTVGEKSHQIDRYKEDDTANLKRTCFPIPSSEIWEATHIKDKQFFKCVQNVQQGN</sequence>